<organism evidence="2 3">
    <name type="scientific">Hoeflea alexandrii</name>
    <dbReference type="NCBI Taxonomy" id="288436"/>
    <lineage>
        <taxon>Bacteria</taxon>
        <taxon>Pseudomonadati</taxon>
        <taxon>Pseudomonadota</taxon>
        <taxon>Alphaproteobacteria</taxon>
        <taxon>Hyphomicrobiales</taxon>
        <taxon>Rhizobiaceae</taxon>
        <taxon>Hoeflea</taxon>
    </lineage>
</organism>
<evidence type="ECO:0000313" key="3">
    <source>
        <dbReference type="Proteomes" id="UP001320715"/>
    </source>
</evidence>
<proteinExistence type="predicted"/>
<protein>
    <submittedName>
        <fullName evidence="2">Uncharacterized protein</fullName>
    </submittedName>
</protein>
<dbReference type="RefSeq" id="WP_252915414.1">
    <property type="nucleotide sequence ID" value="NZ_CP159480.1"/>
</dbReference>
<accession>A0ABT1CPU8</accession>
<keyword evidence="1" id="KW-0732">Signal</keyword>
<feature type="chain" id="PRO_5047293284" evidence="1">
    <location>
        <begin position="19"/>
        <end position="552"/>
    </location>
</feature>
<reference evidence="2 3" key="1">
    <citation type="submission" date="2020-01" db="EMBL/GenBank/DDBJ databases">
        <title>Genomes of bacteria type strains.</title>
        <authorList>
            <person name="Chen J."/>
            <person name="Zhu S."/>
            <person name="Yang J."/>
        </authorList>
    </citation>
    <scope>NUCLEOTIDE SEQUENCE [LARGE SCALE GENOMIC DNA]</scope>
    <source>
        <strain evidence="2 3">DSM 16655</strain>
    </source>
</reference>
<name>A0ABT1CPU8_9HYPH</name>
<dbReference type="EMBL" id="JAAAML010000001">
    <property type="protein sequence ID" value="MCO6408243.1"/>
    <property type="molecule type" value="Genomic_DNA"/>
</dbReference>
<evidence type="ECO:0000313" key="2">
    <source>
        <dbReference type="EMBL" id="MCO6408243.1"/>
    </source>
</evidence>
<comment type="caution">
    <text evidence="2">The sequence shown here is derived from an EMBL/GenBank/DDBJ whole genome shotgun (WGS) entry which is preliminary data.</text>
</comment>
<evidence type="ECO:0000256" key="1">
    <source>
        <dbReference type="SAM" id="SignalP"/>
    </source>
</evidence>
<sequence length="552" mass="61337">MKKILALVSILFATGASASEFIELSGAAGLSFGRNAITGQLEIFRAGVQVEIPIDAKINYYPQGAFEFEDTAYLLVYDLAANVPSGHRLSRGKQESDLYTVTVNEGSASFDRVSSLPLGIDIKLRTVIDDDALICGTTACIRIQDGWLGASYIHVPVPAGYEIVELQGSHVLLQKGWDDLAENMPPPDEPIFSICSITTEIYDCEAVPANVIPYSLQADGTYLSATNAEALIRFDYERLGIANYAETNLEARVAWSNVYFLSGLAALYKMPVSDDFKSEIMDRLTREIEAIARLGETTYPGLATRRYSLDREPITFLIHISRIARMVEHARAVIGDDLANRMLSSVLTQIRNPRNTVELISLVPRPEVQYRKYMPFWADGVNVPWNYQSGWIEAASLTNPPEALKPIIASMIESFIAEENIQQRPDKWSYAGGVFNSGWDDGRSYHTPTWQGQKSLNIPAHISYRSMDALALLAASNAGISVPDFFEQYAADLINRGLLYPFVNEGINAPARIPFHVARHYARSALPWHFQNQVWAVWSLQSSGETTTKMTE</sequence>
<dbReference type="Proteomes" id="UP001320715">
    <property type="component" value="Unassembled WGS sequence"/>
</dbReference>
<gene>
    <name evidence="2" type="ORF">GTW23_08670</name>
</gene>
<keyword evidence="3" id="KW-1185">Reference proteome</keyword>
<feature type="signal peptide" evidence="1">
    <location>
        <begin position="1"/>
        <end position="18"/>
    </location>
</feature>